<keyword evidence="7" id="KW-0560">Oxidoreductase</keyword>
<reference evidence="9 10" key="1">
    <citation type="submission" date="2015-02" db="EMBL/GenBank/DDBJ databases">
        <authorList>
            <person name="Slaby B."/>
            <person name="Hentschel U."/>
        </authorList>
    </citation>
    <scope>NUCLEOTIDE SEQUENCE [LARGE SCALE GENOMIC DNA]</scope>
    <source>
        <strain evidence="9">15L</strain>
    </source>
</reference>
<dbReference type="PANTHER" id="PTHR21366">
    <property type="entry name" value="GLYOXALASE FAMILY PROTEIN"/>
    <property type="match status" value="1"/>
</dbReference>
<dbReference type="InterPro" id="IPR004360">
    <property type="entry name" value="Glyas_Fos-R_dOase_dom"/>
</dbReference>
<evidence type="ECO:0000259" key="8">
    <source>
        <dbReference type="PROSITE" id="PS51819"/>
    </source>
</evidence>
<feature type="domain" description="VOC" evidence="8">
    <location>
        <begin position="147"/>
        <end position="267"/>
    </location>
</feature>
<dbReference type="InterPro" id="IPR029068">
    <property type="entry name" value="Glyas_Bleomycin-R_OHBP_Dase"/>
</dbReference>
<evidence type="ECO:0000256" key="1">
    <source>
        <dbReference type="ARBA" id="ARBA00008784"/>
    </source>
</evidence>
<evidence type="ECO:0000256" key="3">
    <source>
        <dbReference type="ARBA" id="ARBA00022723"/>
    </source>
</evidence>
<organism evidence="9 10">
    <name type="scientific">Candidatus Synechococcus spongiarum 15L</name>
    <dbReference type="NCBI Taxonomy" id="1608419"/>
    <lineage>
        <taxon>Bacteria</taxon>
        <taxon>Bacillati</taxon>
        <taxon>Cyanobacteriota</taxon>
        <taxon>Cyanophyceae</taxon>
        <taxon>Synechococcales</taxon>
        <taxon>Synechococcaceae</taxon>
        <taxon>Synechococcus</taxon>
    </lineage>
</organism>
<comment type="subunit">
    <text evidence="2">Homotetramer.</text>
</comment>
<proteinExistence type="inferred from homology"/>
<evidence type="ECO:0000256" key="5">
    <source>
        <dbReference type="ARBA" id="ARBA00022797"/>
    </source>
</evidence>
<dbReference type="Gene3D" id="3.10.180.10">
    <property type="entry name" value="2,3-Dihydroxybiphenyl 1,2-Dioxygenase, domain 1"/>
    <property type="match status" value="2"/>
</dbReference>
<dbReference type="SUPFAM" id="SSF54593">
    <property type="entry name" value="Glyoxalase/Bleomycin resistance protein/Dihydroxybiphenyl dioxygenase"/>
    <property type="match status" value="1"/>
</dbReference>
<evidence type="ECO:0000256" key="4">
    <source>
        <dbReference type="ARBA" id="ARBA00022737"/>
    </source>
</evidence>
<gene>
    <name evidence="9" type="ORF">TQ37_07790</name>
</gene>
<dbReference type="NCBIfam" id="TIGR03211">
    <property type="entry name" value="catechol_2_3"/>
    <property type="match status" value="1"/>
</dbReference>
<keyword evidence="6 9" id="KW-0223">Dioxygenase</keyword>
<dbReference type="EMBL" id="JYFQ01000155">
    <property type="protein sequence ID" value="KKZ11055.1"/>
    <property type="molecule type" value="Genomic_DNA"/>
</dbReference>
<dbReference type="PATRIC" id="fig|1608419.3.peg.698"/>
<evidence type="ECO:0000256" key="6">
    <source>
        <dbReference type="ARBA" id="ARBA00022964"/>
    </source>
</evidence>
<comment type="similarity">
    <text evidence="1">Belongs to the extradiol ring-cleavage dioxygenase family.</text>
</comment>
<comment type="caution">
    <text evidence="9">The sequence shown here is derived from an EMBL/GenBank/DDBJ whole genome shotgun (WGS) entry which is preliminary data.</text>
</comment>
<evidence type="ECO:0000313" key="10">
    <source>
        <dbReference type="Proteomes" id="UP000035037"/>
    </source>
</evidence>
<reference evidence="9 10" key="2">
    <citation type="submission" date="2015-05" db="EMBL/GenBank/DDBJ databases">
        <title>Lifestyle Evolution in Cyanobacterial Symbionts of Sponges.</title>
        <authorList>
            <person name="Burgsdorf I."/>
            <person name="Slaby B.M."/>
            <person name="Handley K.M."/>
            <person name="Haber M."/>
            <person name="Blom J."/>
            <person name="Marshall C.W."/>
            <person name="Gilbert J.A."/>
            <person name="Hentschel U."/>
            <person name="Steindler L."/>
        </authorList>
    </citation>
    <scope>NUCLEOTIDE SEQUENCE [LARGE SCALE GENOMIC DNA]</scope>
    <source>
        <strain evidence="9">15L</strain>
    </source>
</reference>
<dbReference type="Proteomes" id="UP000035037">
    <property type="component" value="Unassembled WGS sequence"/>
</dbReference>
<keyword evidence="4" id="KW-0677">Repeat</keyword>
<dbReference type="InterPro" id="IPR037523">
    <property type="entry name" value="VOC_core"/>
</dbReference>
<evidence type="ECO:0000256" key="7">
    <source>
        <dbReference type="ARBA" id="ARBA00023002"/>
    </source>
</evidence>
<dbReference type="AlphaFoldDB" id="A0A0G8ATS1"/>
<dbReference type="Pfam" id="PF22247">
    <property type="entry name" value="Diox-like_N"/>
    <property type="match status" value="1"/>
</dbReference>
<keyword evidence="5" id="KW-0058">Aromatic hydrocarbons catabolism</keyword>
<name>A0A0G8ATS1_9SYNE</name>
<dbReference type="PROSITE" id="PS51819">
    <property type="entry name" value="VOC"/>
    <property type="match status" value="2"/>
</dbReference>
<feature type="domain" description="VOC" evidence="8">
    <location>
        <begin position="5"/>
        <end position="118"/>
    </location>
</feature>
<accession>A0A0G8ATS1</accession>
<dbReference type="InterPro" id="IPR017624">
    <property type="entry name" value="Catechol_2-3_dOase"/>
</dbReference>
<dbReference type="GO" id="GO:0008198">
    <property type="term" value="F:ferrous iron binding"/>
    <property type="evidence" value="ECO:0007669"/>
    <property type="project" value="InterPro"/>
</dbReference>
<dbReference type="InterPro" id="IPR050383">
    <property type="entry name" value="GlyoxalaseI/FosfomycinResist"/>
</dbReference>
<sequence length="305" mass="34168">MSVMRLGYVHTRESDLEKAVDYYTNVLGLQEVARQNGRHYFKCWDEYDHHSLVVENGGLGLVKMGYKVATQDELSRIEKGAEQFGLSVSRVSAGENLGIGQAVRCTLPSEHVLELYAEAEQSGTQVGVLNPDPWPSDRPAAGIGPDRLDHLLLTAEDVQTNVDFFTQVLGFRMSERIIPDPNNEELLGAFLFCSNKAHDIAFVKGSNGKLHHFAFWLDSWNDILRAGDILGRNNVKIDFGPARHGITRGTTIYFLGPNGNRNEVFSGGYMTYADFPCITWTADQIGKAIFYIHREVNERFNTHVT</sequence>
<evidence type="ECO:0000313" key="9">
    <source>
        <dbReference type="EMBL" id="KKZ11055.1"/>
    </source>
</evidence>
<dbReference type="GO" id="GO:0018577">
    <property type="term" value="F:catechol 2,3-dioxygenase activity"/>
    <property type="evidence" value="ECO:0007669"/>
    <property type="project" value="InterPro"/>
</dbReference>
<dbReference type="Pfam" id="PF00903">
    <property type="entry name" value="Glyoxalase"/>
    <property type="match status" value="1"/>
</dbReference>
<evidence type="ECO:0000256" key="2">
    <source>
        <dbReference type="ARBA" id="ARBA00011881"/>
    </source>
</evidence>
<protein>
    <submittedName>
        <fullName evidence="9">Catechol 1,2-dioxygenase</fullName>
    </submittedName>
</protein>
<dbReference type="InterPro" id="IPR054560">
    <property type="entry name" value="XylE-like_N"/>
</dbReference>
<keyword evidence="3" id="KW-0479">Metal-binding</keyword>